<feature type="transmembrane region" description="Helical" evidence="1">
    <location>
        <begin position="32"/>
        <end position="50"/>
    </location>
</feature>
<dbReference type="GeneID" id="73346830"/>
<organism evidence="2 3">
    <name type="scientific">Colletotrichum lupini</name>
    <dbReference type="NCBI Taxonomy" id="145971"/>
    <lineage>
        <taxon>Eukaryota</taxon>
        <taxon>Fungi</taxon>
        <taxon>Dikarya</taxon>
        <taxon>Ascomycota</taxon>
        <taxon>Pezizomycotina</taxon>
        <taxon>Sordariomycetes</taxon>
        <taxon>Hypocreomycetidae</taxon>
        <taxon>Glomerellales</taxon>
        <taxon>Glomerellaceae</taxon>
        <taxon>Colletotrichum</taxon>
        <taxon>Colletotrichum acutatum species complex</taxon>
    </lineage>
</organism>
<reference evidence="2" key="1">
    <citation type="journal article" date="2021" name="Mol. Plant Microbe Interact.">
        <title>Complete Genome Sequence of the Plant-Pathogenic Fungus Colletotrichum lupini.</title>
        <authorList>
            <person name="Baroncelli R."/>
            <person name="Pensec F."/>
            <person name="Da Lio D."/>
            <person name="Boufleur T."/>
            <person name="Vicente I."/>
            <person name="Sarrocco S."/>
            <person name="Picot A."/>
            <person name="Baraldi E."/>
            <person name="Sukno S."/>
            <person name="Thon M."/>
            <person name="Le Floch G."/>
        </authorList>
    </citation>
    <scope>NUCLEOTIDE SEQUENCE</scope>
    <source>
        <strain evidence="2">IMI 504893</strain>
    </source>
</reference>
<evidence type="ECO:0000313" key="2">
    <source>
        <dbReference type="EMBL" id="UQC87356.1"/>
    </source>
</evidence>
<keyword evidence="1" id="KW-0472">Membrane</keyword>
<gene>
    <name evidence="2" type="ORF">CLUP02_12860</name>
</gene>
<dbReference type="Proteomes" id="UP000830671">
    <property type="component" value="Chromosome 6"/>
</dbReference>
<dbReference type="RefSeq" id="XP_049148966.1">
    <property type="nucleotide sequence ID" value="XM_049291820.1"/>
</dbReference>
<keyword evidence="1" id="KW-0812">Transmembrane</keyword>
<proteinExistence type="predicted"/>
<keyword evidence="3" id="KW-1185">Reference proteome</keyword>
<dbReference type="EMBL" id="CP019478">
    <property type="protein sequence ID" value="UQC87356.1"/>
    <property type="molecule type" value="Genomic_DNA"/>
</dbReference>
<evidence type="ECO:0000313" key="3">
    <source>
        <dbReference type="Proteomes" id="UP000830671"/>
    </source>
</evidence>
<dbReference type="KEGG" id="clup:CLUP02_12860"/>
<dbReference type="AlphaFoldDB" id="A0A9Q8T348"/>
<accession>A0A9Q8T348</accession>
<evidence type="ECO:0000256" key="1">
    <source>
        <dbReference type="SAM" id="Phobius"/>
    </source>
</evidence>
<keyword evidence="1" id="KW-1133">Transmembrane helix</keyword>
<sequence length="54" mass="6147">MLNTLIAGIIRISFGLGKEIVALGIIKVETHFRIITFYILLINTPFLLYLKNIN</sequence>
<protein>
    <submittedName>
        <fullName evidence="2">Uncharacterized protein</fullName>
    </submittedName>
</protein>
<name>A0A9Q8T348_9PEZI</name>